<dbReference type="Proteomes" id="UP000799302">
    <property type="component" value="Unassembled WGS sequence"/>
</dbReference>
<evidence type="ECO:0000256" key="10">
    <source>
        <dbReference type="ARBA" id="ARBA00022884"/>
    </source>
</evidence>
<dbReference type="EMBL" id="MU004240">
    <property type="protein sequence ID" value="KAF2665291.1"/>
    <property type="molecule type" value="Genomic_DNA"/>
</dbReference>
<evidence type="ECO:0000256" key="14">
    <source>
        <dbReference type="PIRSR" id="PIRSR018425-1"/>
    </source>
</evidence>
<dbReference type="GO" id="GO:0005524">
    <property type="term" value="F:ATP binding"/>
    <property type="evidence" value="ECO:0007669"/>
    <property type="project" value="UniProtKB-UniRule"/>
</dbReference>
<evidence type="ECO:0000256" key="7">
    <source>
        <dbReference type="ARBA" id="ARBA00022741"/>
    </source>
</evidence>
<proteinExistence type="inferred from homology"/>
<sequence>MGVEDEQKWGTTPPISRALPTEAELRQNESLLQELRSRNNFESAEETEKRKQVIAHMQKVTEEFVRQVSRGKGMNETAIEASGGKVATFGSYRLGVYGPGSDIDTLIVAPKHVNRDDFFAHFARILKSMSPAGAIQSETSVADAYVPIIKLEYLGISIDLIFTSLAQDTVPDNINLKDKTLLRGMNQTDLRCINGTRVTDEILSLIPQVKSFRFALRAVKLWAQKRALYAAIYGYPGGVAWAMMVARICQLYPMACGAVIVSKFFHLMSIWTWPTPIMLKEFEDGPLQVQVWNPKLYRTDGLHLMPVITPAYPAMCATHNVSLSTREIVVRELKRANTITDAIFAGTKQWGDLFQKHTFFTEGYKYYLSIVSGSRTKEAQNIWSGLVESKVRKLVVGIEKSDTGVQLAHPFNKGFKRIHQCSTEEEVDKVFQGDLSFQVSKEEYEALENSADATDKDADDTSSKNGGKTVLYTTTFYVGLELKAGLTKKLDISMPVADFRRECAMWRQFDEKLNSLRIVHARNYALPPDVFEEGEKRPEPSKSKKKSSNGPSKKASKSTLDSASTEAPTPESRKRTAPEDTTPVLSHKKPNLSATDSMNGVKPSLESEVRLP</sequence>
<dbReference type="FunFam" id="3.30.460.10:FF:000002">
    <property type="entry name" value="Poly(A) polymerase alpha, putative"/>
    <property type="match status" value="1"/>
</dbReference>
<feature type="binding site" evidence="14">
    <location>
        <begin position="89"/>
        <end position="91"/>
    </location>
    <ligand>
        <name>ATP</name>
        <dbReference type="ChEBI" id="CHEBI:30616"/>
    </ligand>
</feature>
<evidence type="ECO:0000313" key="21">
    <source>
        <dbReference type="Proteomes" id="UP000799302"/>
    </source>
</evidence>
<dbReference type="OrthoDB" id="412748at2759"/>
<keyword evidence="6 15" id="KW-0479">Metal-binding</keyword>
<dbReference type="CDD" id="cd05402">
    <property type="entry name" value="NT_PAP_TUTase"/>
    <property type="match status" value="1"/>
</dbReference>
<feature type="binding site" evidence="15">
    <location>
        <position position="159"/>
    </location>
    <ligand>
        <name>Mg(2+)</name>
        <dbReference type="ChEBI" id="CHEBI:18420"/>
        <label>2</label>
        <note>catalytic</note>
    </ligand>
</feature>
<evidence type="ECO:0000256" key="6">
    <source>
        <dbReference type="ARBA" id="ARBA00022723"/>
    </source>
</evidence>
<dbReference type="InterPro" id="IPR043519">
    <property type="entry name" value="NT_sf"/>
</dbReference>
<dbReference type="FunFam" id="3.30.70.590:FF:000003">
    <property type="entry name" value="Poly(A) polymerase"/>
    <property type="match status" value="1"/>
</dbReference>
<feature type="binding site" evidence="14">
    <location>
        <begin position="102"/>
        <end position="104"/>
    </location>
    <ligand>
        <name>ATP</name>
        <dbReference type="ChEBI" id="CHEBI:30616"/>
    </ligand>
</feature>
<evidence type="ECO:0000256" key="16">
    <source>
        <dbReference type="SAM" id="MobiDB-lite"/>
    </source>
</evidence>
<comment type="cofactor">
    <cofactor evidence="15">
        <name>Mg(2+)</name>
        <dbReference type="ChEBI" id="CHEBI:18420"/>
    </cofactor>
    <text evidence="15">Binds 2 magnesium ions. Also active with manganese.</text>
</comment>
<feature type="domain" description="Poly(A) polymerase nucleotidyltransferase" evidence="19">
    <location>
        <begin position="10"/>
        <end position="206"/>
    </location>
</feature>
<feature type="region of interest" description="Disordered" evidence="16">
    <location>
        <begin position="530"/>
        <end position="612"/>
    </location>
</feature>
<dbReference type="InterPro" id="IPR014492">
    <property type="entry name" value="PolyA_polymerase"/>
</dbReference>
<dbReference type="Gene3D" id="3.30.70.590">
    <property type="entry name" value="Poly(A) polymerase predicted RNA binding domain"/>
    <property type="match status" value="1"/>
</dbReference>
<evidence type="ECO:0000259" key="19">
    <source>
        <dbReference type="Pfam" id="PF20750"/>
    </source>
</evidence>
<evidence type="ECO:0000259" key="17">
    <source>
        <dbReference type="Pfam" id="PF04926"/>
    </source>
</evidence>
<feature type="binding site" evidence="15">
    <location>
        <position position="104"/>
    </location>
    <ligand>
        <name>Mg(2+)</name>
        <dbReference type="ChEBI" id="CHEBI:18420"/>
        <label>2</label>
        <note>catalytic</note>
    </ligand>
</feature>
<reference evidence="20" key="1">
    <citation type="journal article" date="2020" name="Stud. Mycol.">
        <title>101 Dothideomycetes genomes: a test case for predicting lifestyles and emergence of pathogens.</title>
        <authorList>
            <person name="Haridas S."/>
            <person name="Albert R."/>
            <person name="Binder M."/>
            <person name="Bloem J."/>
            <person name="Labutti K."/>
            <person name="Salamov A."/>
            <person name="Andreopoulos B."/>
            <person name="Baker S."/>
            <person name="Barry K."/>
            <person name="Bills G."/>
            <person name="Bluhm B."/>
            <person name="Cannon C."/>
            <person name="Castanera R."/>
            <person name="Culley D."/>
            <person name="Daum C."/>
            <person name="Ezra D."/>
            <person name="Gonzalez J."/>
            <person name="Henrissat B."/>
            <person name="Kuo A."/>
            <person name="Liang C."/>
            <person name="Lipzen A."/>
            <person name="Lutzoni F."/>
            <person name="Magnuson J."/>
            <person name="Mondo S."/>
            <person name="Nolan M."/>
            <person name="Ohm R."/>
            <person name="Pangilinan J."/>
            <person name="Park H.-J."/>
            <person name="Ramirez L."/>
            <person name="Alfaro M."/>
            <person name="Sun H."/>
            <person name="Tritt A."/>
            <person name="Yoshinaga Y."/>
            <person name="Zwiers L.-H."/>
            <person name="Turgeon B."/>
            <person name="Goodwin S."/>
            <person name="Spatafora J."/>
            <person name="Crous P."/>
            <person name="Grigoriev I."/>
        </authorList>
    </citation>
    <scope>NUCLEOTIDE SEQUENCE</scope>
    <source>
        <strain evidence="20">CBS 115976</strain>
    </source>
</reference>
<keyword evidence="11" id="KW-0464">Manganese</keyword>
<feature type="binding site" evidence="15">
    <location>
        <position position="104"/>
    </location>
    <ligand>
        <name>Mg(2+)</name>
        <dbReference type="ChEBI" id="CHEBI:18420"/>
        <label>1</label>
        <note>catalytic</note>
    </ligand>
</feature>
<dbReference type="InterPro" id="IPR007012">
    <property type="entry name" value="PolA_pol_cen_dom"/>
</dbReference>
<dbReference type="FunFam" id="1.10.1410.10:FF:000001">
    <property type="entry name" value="Putative poly(A) polymerase gamma"/>
    <property type="match status" value="1"/>
</dbReference>
<keyword evidence="8 13" id="KW-0067">ATP-binding</keyword>
<feature type="binding site" evidence="14">
    <location>
        <position position="229"/>
    </location>
    <ligand>
        <name>ATP</name>
        <dbReference type="ChEBI" id="CHEBI:30616"/>
    </ligand>
</feature>
<dbReference type="AlphaFoldDB" id="A0A6A6U106"/>
<evidence type="ECO:0000256" key="12">
    <source>
        <dbReference type="ARBA" id="ARBA00023242"/>
    </source>
</evidence>
<keyword evidence="4 13" id="KW-0507">mRNA processing</keyword>
<feature type="binding site" evidence="14">
    <location>
        <position position="159"/>
    </location>
    <ligand>
        <name>ATP</name>
        <dbReference type="ChEBI" id="CHEBI:30616"/>
    </ligand>
</feature>
<dbReference type="SUPFAM" id="SSF81301">
    <property type="entry name" value="Nucleotidyltransferase"/>
    <property type="match status" value="1"/>
</dbReference>
<dbReference type="InterPro" id="IPR007010">
    <property type="entry name" value="PolA_pol_RNA-bd_dom"/>
</dbReference>
<feature type="binding site" evidence="14">
    <location>
        <position position="220"/>
    </location>
    <ligand>
        <name>ATP</name>
        <dbReference type="ChEBI" id="CHEBI:30616"/>
    </ligand>
</feature>
<feature type="domain" description="Poly(A) polymerase RNA-binding" evidence="17">
    <location>
        <begin position="358"/>
        <end position="539"/>
    </location>
</feature>
<dbReference type="Gene3D" id="3.30.460.10">
    <property type="entry name" value="Beta Polymerase, domain 2"/>
    <property type="match status" value="1"/>
</dbReference>
<protein>
    <recommendedName>
        <fullName evidence="13">Poly(A) polymerase</fullName>
        <ecNumber evidence="13">2.7.7.19</ecNumber>
    </recommendedName>
</protein>
<keyword evidence="9 15" id="KW-0460">Magnesium</keyword>
<dbReference type="Gene3D" id="1.10.1410.10">
    <property type="match status" value="1"/>
</dbReference>
<evidence type="ECO:0000256" key="15">
    <source>
        <dbReference type="PIRSR" id="PIRSR018425-2"/>
    </source>
</evidence>
<dbReference type="PANTHER" id="PTHR10682">
    <property type="entry name" value="POLY A POLYMERASE"/>
    <property type="match status" value="1"/>
</dbReference>
<dbReference type="GO" id="GO:0003723">
    <property type="term" value="F:RNA binding"/>
    <property type="evidence" value="ECO:0007669"/>
    <property type="project" value="UniProtKB-UniRule"/>
</dbReference>
<keyword evidence="7 13" id="KW-0547">Nucleotide-binding</keyword>
<feature type="compositionally biased region" description="Basic and acidic residues" evidence="16">
    <location>
        <begin position="533"/>
        <end position="542"/>
    </location>
</feature>
<comment type="similarity">
    <text evidence="3 13">Belongs to the poly(A) polymerase family.</text>
</comment>
<evidence type="ECO:0000256" key="11">
    <source>
        <dbReference type="ARBA" id="ARBA00023211"/>
    </source>
</evidence>
<feature type="binding site" evidence="14">
    <location>
        <begin position="238"/>
        <end position="239"/>
    </location>
    <ligand>
        <name>ATP</name>
        <dbReference type="ChEBI" id="CHEBI:30616"/>
    </ligand>
</feature>
<evidence type="ECO:0000256" key="2">
    <source>
        <dbReference type="ARBA" id="ARBA00004123"/>
    </source>
</evidence>
<gene>
    <name evidence="20" type="ORF">BT63DRAFT_391480</name>
</gene>
<comment type="function">
    <text evidence="13">Polymerase that creates the 3'-poly(A) tail of mRNA's.</text>
</comment>
<evidence type="ECO:0000256" key="8">
    <source>
        <dbReference type="ARBA" id="ARBA00022840"/>
    </source>
</evidence>
<dbReference type="GO" id="GO:0006397">
    <property type="term" value="P:mRNA processing"/>
    <property type="evidence" value="ECO:0007669"/>
    <property type="project" value="UniProtKB-KW"/>
</dbReference>
<name>A0A6A6U106_9PEZI</name>
<dbReference type="SUPFAM" id="SSF81631">
    <property type="entry name" value="PAP/OAS1 substrate-binding domain"/>
    <property type="match status" value="1"/>
</dbReference>
<evidence type="ECO:0000256" key="3">
    <source>
        <dbReference type="ARBA" id="ARBA00010912"/>
    </source>
</evidence>
<feature type="domain" description="Poly(A) polymerase central" evidence="18">
    <location>
        <begin position="211"/>
        <end position="356"/>
    </location>
</feature>
<feature type="binding site" evidence="15">
    <location>
        <position position="102"/>
    </location>
    <ligand>
        <name>Mg(2+)</name>
        <dbReference type="ChEBI" id="CHEBI:18420"/>
        <label>1</label>
        <note>catalytic</note>
    </ligand>
</feature>
<dbReference type="PANTHER" id="PTHR10682:SF10">
    <property type="entry name" value="POLYNUCLEOTIDE ADENYLYLTRANSFERASE"/>
    <property type="match status" value="1"/>
</dbReference>
<evidence type="ECO:0000256" key="5">
    <source>
        <dbReference type="ARBA" id="ARBA00022679"/>
    </source>
</evidence>
<dbReference type="PIRSF" id="PIRSF018425">
    <property type="entry name" value="PolyA_polymerase"/>
    <property type="match status" value="1"/>
</dbReference>
<evidence type="ECO:0000259" key="18">
    <source>
        <dbReference type="Pfam" id="PF04928"/>
    </source>
</evidence>
<evidence type="ECO:0000256" key="9">
    <source>
        <dbReference type="ARBA" id="ARBA00022842"/>
    </source>
</evidence>
<dbReference type="SUPFAM" id="SSF55003">
    <property type="entry name" value="PAP/Archaeal CCA-adding enzyme, C-terminal domain"/>
    <property type="match status" value="1"/>
</dbReference>
<dbReference type="GO" id="GO:0046872">
    <property type="term" value="F:metal ion binding"/>
    <property type="evidence" value="ECO:0007669"/>
    <property type="project" value="UniProtKB-KW"/>
</dbReference>
<evidence type="ECO:0000256" key="4">
    <source>
        <dbReference type="ARBA" id="ARBA00022664"/>
    </source>
</evidence>
<dbReference type="GO" id="GO:1990817">
    <property type="term" value="F:poly(A) RNA polymerase activity"/>
    <property type="evidence" value="ECO:0007669"/>
    <property type="project" value="UniProtKB-UniRule"/>
</dbReference>
<comment type="catalytic activity">
    <reaction evidence="13">
        <text>RNA(n) + ATP = RNA(n)-3'-adenine ribonucleotide + diphosphate</text>
        <dbReference type="Rhea" id="RHEA:11332"/>
        <dbReference type="Rhea" id="RHEA-COMP:14527"/>
        <dbReference type="Rhea" id="RHEA-COMP:17347"/>
        <dbReference type="ChEBI" id="CHEBI:30616"/>
        <dbReference type="ChEBI" id="CHEBI:33019"/>
        <dbReference type="ChEBI" id="CHEBI:140395"/>
        <dbReference type="ChEBI" id="CHEBI:173115"/>
        <dbReference type="EC" id="2.7.7.19"/>
    </reaction>
</comment>
<accession>A0A6A6U106</accession>
<keyword evidence="10" id="KW-0694">RNA-binding</keyword>
<comment type="subcellular location">
    <subcellularLocation>
        <location evidence="2 13">Nucleus</location>
    </subcellularLocation>
</comment>
<evidence type="ECO:0000256" key="13">
    <source>
        <dbReference type="PIRNR" id="PIRNR018425"/>
    </source>
</evidence>
<keyword evidence="12 13" id="KW-0539">Nucleus</keyword>
<evidence type="ECO:0000313" key="20">
    <source>
        <dbReference type="EMBL" id="KAF2665291.1"/>
    </source>
</evidence>
<evidence type="ECO:0000256" key="1">
    <source>
        <dbReference type="ARBA" id="ARBA00001936"/>
    </source>
</evidence>
<dbReference type="Pfam" id="PF04926">
    <property type="entry name" value="PAP_RNA-bind"/>
    <property type="match status" value="1"/>
</dbReference>
<dbReference type="Pfam" id="PF20750">
    <property type="entry name" value="PAP_NTPase"/>
    <property type="match status" value="1"/>
</dbReference>
<dbReference type="EC" id="2.7.7.19" evidence="13"/>
<organism evidence="20 21">
    <name type="scientific">Microthyrium microscopicum</name>
    <dbReference type="NCBI Taxonomy" id="703497"/>
    <lineage>
        <taxon>Eukaryota</taxon>
        <taxon>Fungi</taxon>
        <taxon>Dikarya</taxon>
        <taxon>Ascomycota</taxon>
        <taxon>Pezizomycotina</taxon>
        <taxon>Dothideomycetes</taxon>
        <taxon>Dothideomycetes incertae sedis</taxon>
        <taxon>Microthyriales</taxon>
        <taxon>Microthyriaceae</taxon>
        <taxon>Microthyrium</taxon>
    </lineage>
</organism>
<dbReference type="InterPro" id="IPR048840">
    <property type="entry name" value="PolA_pol_NTPase"/>
</dbReference>
<dbReference type="InterPro" id="IPR011068">
    <property type="entry name" value="NuclTrfase_I-like_C"/>
</dbReference>
<dbReference type="GO" id="GO:0031123">
    <property type="term" value="P:RNA 3'-end processing"/>
    <property type="evidence" value="ECO:0007669"/>
    <property type="project" value="InterPro"/>
</dbReference>
<feature type="binding site" evidence="15">
    <location>
        <position position="102"/>
    </location>
    <ligand>
        <name>Mg(2+)</name>
        <dbReference type="ChEBI" id="CHEBI:18420"/>
        <label>2</label>
        <note>catalytic</note>
    </ligand>
</feature>
<dbReference type="GO" id="GO:0005634">
    <property type="term" value="C:nucleus"/>
    <property type="evidence" value="ECO:0007669"/>
    <property type="project" value="UniProtKB-SubCell"/>
</dbReference>
<keyword evidence="5 13" id="KW-0808">Transferase</keyword>
<comment type="cofactor">
    <cofactor evidence="1">
        <name>Mn(2+)</name>
        <dbReference type="ChEBI" id="CHEBI:29035"/>
    </cofactor>
</comment>
<keyword evidence="21" id="KW-1185">Reference proteome</keyword>
<dbReference type="Pfam" id="PF04928">
    <property type="entry name" value="PAP_central"/>
    <property type="match status" value="1"/>
</dbReference>